<organism evidence="2 3">
    <name type="scientific">Fusobacterium ulcerans</name>
    <dbReference type="NCBI Taxonomy" id="861"/>
    <lineage>
        <taxon>Bacteria</taxon>
        <taxon>Fusobacteriati</taxon>
        <taxon>Fusobacteriota</taxon>
        <taxon>Fusobacteriia</taxon>
        <taxon>Fusobacteriales</taxon>
        <taxon>Fusobacteriaceae</taxon>
        <taxon>Fusobacterium</taxon>
    </lineage>
</organism>
<protein>
    <submittedName>
        <fullName evidence="2">Uncharacterized protein</fullName>
    </submittedName>
</protein>
<dbReference type="EMBL" id="LS483487">
    <property type="protein sequence ID" value="SQJ06859.1"/>
    <property type="molecule type" value="Genomic_DNA"/>
</dbReference>
<feature type="transmembrane region" description="Helical" evidence="1">
    <location>
        <begin position="6"/>
        <end position="23"/>
    </location>
</feature>
<keyword evidence="1" id="KW-0472">Membrane</keyword>
<reference evidence="2 3" key="1">
    <citation type="submission" date="2018-06" db="EMBL/GenBank/DDBJ databases">
        <authorList>
            <consortium name="Pathogen Informatics"/>
            <person name="Doyle S."/>
        </authorList>
    </citation>
    <scope>NUCLEOTIDE SEQUENCE [LARGE SCALE GENOMIC DNA]</scope>
    <source>
        <strain evidence="2 3">NCTC12112</strain>
    </source>
</reference>
<dbReference type="GeneID" id="78453377"/>
<name>A0AAX2JD55_9FUSO</name>
<sequence>MTVRLFYFIISFMFMFFTSNFDIQEKHSAFKDLPQNILLLGKIESSREYSFIKIDKIELADRTNLKNPIPAFLEMTEIVTEEPCINTVIYPQKDSLTFYTILERYGSRILLI</sequence>
<evidence type="ECO:0000313" key="3">
    <source>
        <dbReference type="Proteomes" id="UP000249008"/>
    </source>
</evidence>
<gene>
    <name evidence="2" type="ORF">NCTC12112_02087</name>
</gene>
<dbReference type="AlphaFoldDB" id="A0AAX2JD55"/>
<keyword evidence="1" id="KW-0812">Transmembrane</keyword>
<dbReference type="KEGG" id="ful:C4N20_01060"/>
<accession>A0AAX2JD55</accession>
<dbReference type="Proteomes" id="UP000249008">
    <property type="component" value="Chromosome 1"/>
</dbReference>
<evidence type="ECO:0000313" key="2">
    <source>
        <dbReference type="EMBL" id="SQJ06859.1"/>
    </source>
</evidence>
<keyword evidence="1" id="KW-1133">Transmembrane helix</keyword>
<proteinExistence type="predicted"/>
<dbReference type="RefSeq" id="WP_005981775.1">
    <property type="nucleotide sequence ID" value="NZ_BAABXY010000001.1"/>
</dbReference>
<evidence type="ECO:0000256" key="1">
    <source>
        <dbReference type="SAM" id="Phobius"/>
    </source>
</evidence>